<protein>
    <submittedName>
        <fullName evidence="1">Uncharacterized protein</fullName>
    </submittedName>
</protein>
<proteinExistence type="predicted"/>
<dbReference type="Proteomes" id="UP001246244">
    <property type="component" value="Unassembled WGS sequence"/>
</dbReference>
<gene>
    <name evidence="1" type="ORF">RG963_15365</name>
</gene>
<reference evidence="2" key="1">
    <citation type="submission" date="2023-07" db="EMBL/GenBank/DDBJ databases">
        <title>Whole-genome sequencing of a new Methanosarcina sp. Z-7115.</title>
        <authorList>
            <person name="Zhilina T.N."/>
            <person name="Merkel A.Y."/>
        </authorList>
    </citation>
    <scope>NUCLEOTIDE SEQUENCE [LARGE SCALE GENOMIC DNA]</scope>
    <source>
        <strain evidence="2">Z-7115</strain>
    </source>
</reference>
<name>A0ABU2D5C7_9EURY</name>
<organism evidence="1 2">
    <name type="scientific">Methanosarcina baikalica</name>
    <dbReference type="NCBI Taxonomy" id="3073890"/>
    <lineage>
        <taxon>Archaea</taxon>
        <taxon>Methanobacteriati</taxon>
        <taxon>Methanobacteriota</taxon>
        <taxon>Stenosarchaea group</taxon>
        <taxon>Methanomicrobia</taxon>
        <taxon>Methanosarcinales</taxon>
        <taxon>Methanosarcinaceae</taxon>
        <taxon>Methanosarcina</taxon>
    </lineage>
</organism>
<dbReference type="EMBL" id="JAVKPK010000094">
    <property type="protein sequence ID" value="MDR7667127.1"/>
    <property type="molecule type" value="Genomic_DNA"/>
</dbReference>
<dbReference type="RefSeq" id="WP_310577155.1">
    <property type="nucleotide sequence ID" value="NZ_JAVKPK010000094.1"/>
</dbReference>
<comment type="caution">
    <text evidence="1">The sequence shown here is derived from an EMBL/GenBank/DDBJ whole genome shotgun (WGS) entry which is preliminary data.</text>
</comment>
<evidence type="ECO:0000313" key="2">
    <source>
        <dbReference type="Proteomes" id="UP001246244"/>
    </source>
</evidence>
<sequence>MSKDRLIIAGLMMCLIVAAIPLVLADTSKDGTLFNNSSDKITSIQSGDSKANAYDRIDNAKIIGTHCGVIIDDRAGTYSVCIKNYGWRTIRTGDVNQNQAILQLCCDAYTSGKLVNIGLTKSGAIVDVWTGGP</sequence>
<evidence type="ECO:0000313" key="1">
    <source>
        <dbReference type="EMBL" id="MDR7667127.1"/>
    </source>
</evidence>
<accession>A0ABU2D5C7</accession>
<keyword evidence="2" id="KW-1185">Reference proteome</keyword>